<proteinExistence type="predicted"/>
<evidence type="ECO:0000313" key="1">
    <source>
        <dbReference type="EMBL" id="RKE52748.1"/>
    </source>
</evidence>
<name>A0A420B7Y1_SPHD1</name>
<gene>
    <name evidence="1" type="ORF">DFQ12_2993</name>
</gene>
<sequence>MIEISYRQYKVLINTDHQFTVESADNLRRYKRVYVDDSCDRYSNVSNVAILVKHGQDEVASAILCDIGVFTGLSESSFIIEENVLYICAGNKLYYLNIPDLTLKWKGQVDYVTNFSVQKLKDDLLVHGELEILRITKLGEIKWRFGGHDIWVNNDGHKEMTVLPKSIKLVDFQSNCYELDFDGNIISQNL</sequence>
<organism evidence="1 2">
    <name type="scientific">Sphingobacterium detergens</name>
    <dbReference type="NCBI Taxonomy" id="1145106"/>
    <lineage>
        <taxon>Bacteria</taxon>
        <taxon>Pseudomonadati</taxon>
        <taxon>Bacteroidota</taxon>
        <taxon>Sphingobacteriia</taxon>
        <taxon>Sphingobacteriales</taxon>
        <taxon>Sphingobacteriaceae</taxon>
        <taxon>Sphingobacterium</taxon>
    </lineage>
</organism>
<protein>
    <submittedName>
        <fullName evidence="1">Uncharacterized protein</fullName>
    </submittedName>
</protein>
<comment type="caution">
    <text evidence="1">The sequence shown here is derived from an EMBL/GenBank/DDBJ whole genome shotgun (WGS) entry which is preliminary data.</text>
</comment>
<keyword evidence="2" id="KW-1185">Reference proteome</keyword>
<accession>A0A420B7Y1</accession>
<dbReference type="OrthoDB" id="334526at2"/>
<evidence type="ECO:0000313" key="2">
    <source>
        <dbReference type="Proteomes" id="UP000286246"/>
    </source>
</evidence>
<dbReference type="RefSeq" id="WP_120259759.1">
    <property type="nucleotide sequence ID" value="NZ_RAPY01000002.1"/>
</dbReference>
<reference evidence="1 2" key="1">
    <citation type="submission" date="2018-09" db="EMBL/GenBank/DDBJ databases">
        <title>Genomic Encyclopedia of Type Strains, Phase III (KMG-III): the genomes of soil and plant-associated and newly described type strains.</title>
        <authorList>
            <person name="Whitman W."/>
        </authorList>
    </citation>
    <scope>NUCLEOTIDE SEQUENCE [LARGE SCALE GENOMIC DNA]</scope>
    <source>
        <strain evidence="1 2">CECT 7938</strain>
    </source>
</reference>
<dbReference type="EMBL" id="RAPY01000002">
    <property type="protein sequence ID" value="RKE52748.1"/>
    <property type="molecule type" value="Genomic_DNA"/>
</dbReference>
<dbReference type="Proteomes" id="UP000286246">
    <property type="component" value="Unassembled WGS sequence"/>
</dbReference>
<dbReference type="AlphaFoldDB" id="A0A420B7Y1"/>